<dbReference type="KEGG" id="bvo:Pan97_30180"/>
<organism evidence="1 2">
    <name type="scientific">Bremerella volcania</name>
    <dbReference type="NCBI Taxonomy" id="2527984"/>
    <lineage>
        <taxon>Bacteria</taxon>
        <taxon>Pseudomonadati</taxon>
        <taxon>Planctomycetota</taxon>
        <taxon>Planctomycetia</taxon>
        <taxon>Pirellulales</taxon>
        <taxon>Pirellulaceae</taxon>
        <taxon>Bremerella</taxon>
    </lineage>
</organism>
<gene>
    <name evidence="1" type="ORF">Pan97_30180</name>
</gene>
<dbReference type="Proteomes" id="UP000318626">
    <property type="component" value="Chromosome"/>
</dbReference>
<sequence length="336" mass="38818">MANVISPDEFQESISQHVRSMGPEIAEKLSEVAEREVKRAIWDEFDRLKREGQIVGSDDVWKKARLQCLFDLASHFEALLEDMGEGLQEEVLEEQQERSRIVREFSILNYVGSDLPADIELTRRSKCARLLDEAFPDPAFEQASRDLVKLCQDAGGIIKSEERSPQVDFGDHLTIDEDGNETQLAESPEFLRTFEVVAEFQTIEAANQVCREFMSRHSETGRIIAWYSLFAQTPSFEFTRLEASESEEARQYVDEVAKQHGGIYFGPEHFSYNAEEVYWFADPANVRPVIQAIEERYSGLIGIRSPEFRDKSWMEWEDPVPELDLDDHLHHFEDEE</sequence>
<dbReference type="AlphaFoldDB" id="A0A518C9V7"/>
<keyword evidence="2" id="KW-1185">Reference proteome</keyword>
<proteinExistence type="predicted"/>
<protein>
    <submittedName>
        <fullName evidence="1">Uncharacterized protein</fullName>
    </submittedName>
</protein>
<dbReference type="EMBL" id="CP036289">
    <property type="protein sequence ID" value="QDU75974.1"/>
    <property type="molecule type" value="Genomic_DNA"/>
</dbReference>
<accession>A0A518C9V7</accession>
<reference evidence="2" key="1">
    <citation type="submission" date="2019-02" db="EMBL/GenBank/DDBJ databases">
        <title>Deep-cultivation of Planctomycetes and their phenomic and genomic characterization uncovers novel biology.</title>
        <authorList>
            <person name="Wiegand S."/>
            <person name="Jogler M."/>
            <person name="Boedeker C."/>
            <person name="Pinto D."/>
            <person name="Vollmers J."/>
            <person name="Rivas-Marin E."/>
            <person name="Kohn T."/>
            <person name="Peeters S.H."/>
            <person name="Heuer A."/>
            <person name="Rast P."/>
            <person name="Oberbeckmann S."/>
            <person name="Bunk B."/>
            <person name="Jeske O."/>
            <person name="Meyerdierks A."/>
            <person name="Storesund J.E."/>
            <person name="Kallscheuer N."/>
            <person name="Luecker S."/>
            <person name="Lage O.M."/>
            <person name="Pohl T."/>
            <person name="Merkel B.J."/>
            <person name="Hornburger P."/>
            <person name="Mueller R.-W."/>
            <person name="Bruemmer F."/>
            <person name="Labrenz M."/>
            <person name="Spormann A.M."/>
            <person name="Op den Camp H."/>
            <person name="Overmann J."/>
            <person name="Amann R."/>
            <person name="Jetten M.S.M."/>
            <person name="Mascher T."/>
            <person name="Medema M.H."/>
            <person name="Devos D.P."/>
            <person name="Kaster A.-K."/>
            <person name="Ovreas L."/>
            <person name="Rohde M."/>
            <person name="Galperin M.Y."/>
            <person name="Jogler C."/>
        </authorList>
    </citation>
    <scope>NUCLEOTIDE SEQUENCE [LARGE SCALE GENOMIC DNA]</scope>
    <source>
        <strain evidence="2">Pan97</strain>
    </source>
</reference>
<evidence type="ECO:0000313" key="2">
    <source>
        <dbReference type="Proteomes" id="UP000318626"/>
    </source>
</evidence>
<evidence type="ECO:0000313" key="1">
    <source>
        <dbReference type="EMBL" id="QDU75974.1"/>
    </source>
</evidence>
<name>A0A518C9V7_9BACT</name>
<dbReference type="RefSeq" id="WP_144973737.1">
    <property type="nucleotide sequence ID" value="NZ_CP036289.1"/>
</dbReference>